<dbReference type="InterPro" id="IPR001870">
    <property type="entry name" value="B30.2/SPRY"/>
</dbReference>
<evidence type="ECO:0000313" key="2">
    <source>
        <dbReference type="EMBL" id="CAD7443983.1"/>
    </source>
</evidence>
<reference evidence="2" key="1">
    <citation type="submission" date="2020-11" db="EMBL/GenBank/DDBJ databases">
        <authorList>
            <person name="Tran Van P."/>
        </authorList>
    </citation>
    <scope>NUCLEOTIDE SEQUENCE</scope>
</reference>
<dbReference type="SUPFAM" id="SSF49899">
    <property type="entry name" value="Concanavalin A-like lectins/glucanases"/>
    <property type="match status" value="2"/>
</dbReference>
<dbReference type="PROSITE" id="PS50188">
    <property type="entry name" value="B302_SPRY"/>
    <property type="match status" value="1"/>
</dbReference>
<proteinExistence type="predicted"/>
<dbReference type="Gene3D" id="2.60.120.920">
    <property type="match status" value="2"/>
</dbReference>
<dbReference type="SMART" id="SM00449">
    <property type="entry name" value="SPRY"/>
    <property type="match status" value="2"/>
</dbReference>
<dbReference type="InterPro" id="IPR013320">
    <property type="entry name" value="ConA-like_dom_sf"/>
</dbReference>
<protein>
    <recommendedName>
        <fullName evidence="1">B30.2/SPRY domain-containing protein</fullName>
    </recommendedName>
</protein>
<dbReference type="InterPro" id="IPR003877">
    <property type="entry name" value="SPRY_dom"/>
</dbReference>
<dbReference type="AlphaFoldDB" id="A0A7R9EYZ0"/>
<organism evidence="2">
    <name type="scientific">Timema bartmani</name>
    <dbReference type="NCBI Taxonomy" id="61472"/>
    <lineage>
        <taxon>Eukaryota</taxon>
        <taxon>Metazoa</taxon>
        <taxon>Ecdysozoa</taxon>
        <taxon>Arthropoda</taxon>
        <taxon>Hexapoda</taxon>
        <taxon>Insecta</taxon>
        <taxon>Pterygota</taxon>
        <taxon>Neoptera</taxon>
        <taxon>Polyneoptera</taxon>
        <taxon>Phasmatodea</taxon>
        <taxon>Timematodea</taxon>
        <taxon>Timematoidea</taxon>
        <taxon>Timematidae</taxon>
        <taxon>Timema</taxon>
    </lineage>
</organism>
<dbReference type="InterPro" id="IPR035783">
    <property type="entry name" value="SPRYD3_SPRY"/>
</dbReference>
<evidence type="ECO:0000259" key="1">
    <source>
        <dbReference type="PROSITE" id="PS50188"/>
    </source>
</evidence>
<name>A0A7R9EYZ0_9NEOP</name>
<gene>
    <name evidence="2" type="ORF">TBIB3V08_LOCUS6376</name>
</gene>
<accession>A0A7R9EYZ0</accession>
<sequence length="533" mass="59648">MVVRVRLTAPPTKLARSLINLLGGARPLSAAISVKESGTAWRPKDRSPCLPNLPNYFFHQNRTCKSSGYHIVNFKQYSSQRLMLICVNPHILVSVKKLFDSFNDSKMEQVISQNIQPFFDPMFPMKYSYLKGDVIKQRVERISVEGDFLSYSSEENDKVGVYIAEEPLTPDTCYFEVEIIDTGMDGSMSIGLSSKRYPLDIHVGYEHESVGLSTEEGRVFKEGTVGPKFGVKCEIGDRIGCGIKFDQLSEAIEDPFCTLMPIYFVRNGRELGTILLPLPLGGLYPAISMHSLGEEVRLFLGLNWVPEEDSLMSVDNNEEDWYRLNDIRLNGQVLEYTGRGKSIIDVGLAQGRSPLNTTTHYFEIEIVDPGENCYIAIGLTRRDYPKHRHPGWNKGSIGYHADDGKIFVGSGVGDPFGPRCHKGDRMGCGIIFPRDYICEYDSDGGSVEFSPSSPNEVDDLLDLTLEGSDSEDEEWWSNNCTGNCEGKVKVFFTRNGKTIGVRQVRIPKGGFYPTIGMLSVQEKVKVDLRPFTG</sequence>
<dbReference type="EMBL" id="OD566436">
    <property type="protein sequence ID" value="CAD7443983.1"/>
    <property type="molecule type" value="Genomic_DNA"/>
</dbReference>
<dbReference type="InterPro" id="IPR043136">
    <property type="entry name" value="B30.2/SPRY_sf"/>
</dbReference>
<dbReference type="InterPro" id="IPR050618">
    <property type="entry name" value="Ubq-SigPath_Reg"/>
</dbReference>
<feature type="domain" description="B30.2/SPRY" evidence="1">
    <location>
        <begin position="97"/>
        <end position="305"/>
    </location>
</feature>
<dbReference type="PANTHER" id="PTHR12864">
    <property type="entry name" value="RAN BINDING PROTEIN 9-RELATED"/>
    <property type="match status" value="1"/>
</dbReference>
<dbReference type="CDD" id="cd12908">
    <property type="entry name" value="SPRYD3"/>
    <property type="match status" value="1"/>
</dbReference>
<dbReference type="Pfam" id="PF00622">
    <property type="entry name" value="SPRY"/>
    <property type="match status" value="2"/>
</dbReference>